<feature type="transmembrane region" description="Helical" evidence="6">
    <location>
        <begin position="12"/>
        <end position="36"/>
    </location>
</feature>
<feature type="transmembrane region" description="Helical" evidence="6">
    <location>
        <begin position="104"/>
        <end position="125"/>
    </location>
</feature>
<dbReference type="PANTHER" id="PTHR43124:SF3">
    <property type="entry name" value="CHLORAMPHENICOL EFFLUX PUMP RV0191"/>
    <property type="match status" value="1"/>
</dbReference>
<evidence type="ECO:0000256" key="4">
    <source>
        <dbReference type="ARBA" id="ARBA00022989"/>
    </source>
</evidence>
<feature type="transmembrane region" description="Helical" evidence="6">
    <location>
        <begin position="279"/>
        <end position="297"/>
    </location>
</feature>
<keyword evidence="2" id="KW-1003">Cell membrane</keyword>
<feature type="transmembrane region" description="Helical" evidence="6">
    <location>
        <begin position="367"/>
        <end position="387"/>
    </location>
</feature>
<dbReference type="InterPro" id="IPR036259">
    <property type="entry name" value="MFS_trans_sf"/>
</dbReference>
<feature type="transmembrane region" description="Helical" evidence="6">
    <location>
        <begin position="79"/>
        <end position="98"/>
    </location>
</feature>
<dbReference type="CDD" id="cd17324">
    <property type="entry name" value="MFS_NepI_like"/>
    <property type="match status" value="1"/>
</dbReference>
<name>A0A160V6D4_9ZZZZ</name>
<evidence type="ECO:0000256" key="3">
    <source>
        <dbReference type="ARBA" id="ARBA00022692"/>
    </source>
</evidence>
<feature type="transmembrane region" description="Helical" evidence="6">
    <location>
        <begin position="42"/>
        <end position="67"/>
    </location>
</feature>
<dbReference type="Pfam" id="PF07690">
    <property type="entry name" value="MFS_1"/>
    <property type="match status" value="1"/>
</dbReference>
<protein>
    <submittedName>
        <fullName evidence="8">Putative membrane transport protein</fullName>
    </submittedName>
</protein>
<feature type="transmembrane region" description="Helical" evidence="6">
    <location>
        <begin position="167"/>
        <end position="187"/>
    </location>
</feature>
<organism evidence="8">
    <name type="scientific">hydrothermal vent metagenome</name>
    <dbReference type="NCBI Taxonomy" id="652676"/>
    <lineage>
        <taxon>unclassified sequences</taxon>
        <taxon>metagenomes</taxon>
        <taxon>ecological metagenomes</taxon>
    </lineage>
</organism>
<feature type="transmembrane region" description="Helical" evidence="6">
    <location>
        <begin position="137"/>
        <end position="161"/>
    </location>
</feature>
<dbReference type="GO" id="GO:0022857">
    <property type="term" value="F:transmembrane transporter activity"/>
    <property type="evidence" value="ECO:0007669"/>
    <property type="project" value="InterPro"/>
</dbReference>
<feature type="domain" description="Major facilitator superfamily (MFS) profile" evidence="7">
    <location>
        <begin position="13"/>
        <end position="391"/>
    </location>
</feature>
<dbReference type="PROSITE" id="PS50850">
    <property type="entry name" value="MFS"/>
    <property type="match status" value="1"/>
</dbReference>
<dbReference type="GO" id="GO:0005886">
    <property type="term" value="C:plasma membrane"/>
    <property type="evidence" value="ECO:0007669"/>
    <property type="project" value="UniProtKB-SubCell"/>
</dbReference>
<evidence type="ECO:0000256" key="5">
    <source>
        <dbReference type="ARBA" id="ARBA00023136"/>
    </source>
</evidence>
<dbReference type="AlphaFoldDB" id="A0A160V6D4"/>
<feature type="transmembrane region" description="Helical" evidence="6">
    <location>
        <begin position="303"/>
        <end position="327"/>
    </location>
</feature>
<evidence type="ECO:0000256" key="6">
    <source>
        <dbReference type="SAM" id="Phobius"/>
    </source>
</evidence>
<evidence type="ECO:0000256" key="1">
    <source>
        <dbReference type="ARBA" id="ARBA00004651"/>
    </source>
</evidence>
<dbReference type="PANTHER" id="PTHR43124">
    <property type="entry name" value="PURINE EFFLUX PUMP PBUE"/>
    <property type="match status" value="1"/>
</dbReference>
<evidence type="ECO:0000313" key="8">
    <source>
        <dbReference type="EMBL" id="CUV01341.1"/>
    </source>
</evidence>
<feature type="transmembrane region" description="Helical" evidence="6">
    <location>
        <begin position="251"/>
        <end position="272"/>
    </location>
</feature>
<gene>
    <name evidence="8" type="ORF">MGWOODY_Clf1078</name>
</gene>
<sequence length="400" mass="40916">MTAVQQRGISSSTLLLFAAIVFMVRAVMLMLGPLLVALANDFGTSIAVSGQLAAATFVTLGITAPLVGPISDTYGRRPVLLIGVLLMALGVLGSGAAWSYGSLMATRLITGVGLAMLPPTIMAALADNLPPEKLGKAVGFIHSASWVGVALGVPAIALLGYVGGWCLPFYTTGGLSLALWVMLYLSLPSGQRRLGQSIDLINRFKVIGRQSASWYVLIANATQAAALVGLMTYFAAYMIESYGWDEAKTAPGLAMLGVGAVIGSFAGGFIAGRARRLEWLAAISLTSGAVTGLFFVLDVSAWILVAVAFVASVLVSVSMPVLTTLIMHLAGQSRGTAGGMFTTSAQAGGVIGSSAGGLMLSLGGYPAVGLLYLVATVLSASVVGLIMRRSSTFQLGGAGT</sequence>
<evidence type="ECO:0000256" key="2">
    <source>
        <dbReference type="ARBA" id="ARBA00022475"/>
    </source>
</evidence>
<dbReference type="InterPro" id="IPR011701">
    <property type="entry name" value="MFS"/>
</dbReference>
<proteinExistence type="predicted"/>
<feature type="transmembrane region" description="Helical" evidence="6">
    <location>
        <begin position="339"/>
        <end position="361"/>
    </location>
</feature>
<feature type="transmembrane region" description="Helical" evidence="6">
    <location>
        <begin position="212"/>
        <end position="239"/>
    </location>
</feature>
<keyword evidence="5 6" id="KW-0472">Membrane</keyword>
<reference evidence="8" key="1">
    <citation type="submission" date="2015-10" db="EMBL/GenBank/DDBJ databases">
        <authorList>
            <person name="Gilbert D.G."/>
        </authorList>
    </citation>
    <scope>NUCLEOTIDE SEQUENCE</scope>
</reference>
<evidence type="ECO:0000259" key="7">
    <source>
        <dbReference type="PROSITE" id="PS50850"/>
    </source>
</evidence>
<dbReference type="InterPro" id="IPR020846">
    <property type="entry name" value="MFS_dom"/>
</dbReference>
<dbReference type="Gene3D" id="1.20.1250.20">
    <property type="entry name" value="MFS general substrate transporter like domains"/>
    <property type="match status" value="1"/>
</dbReference>
<dbReference type="InterPro" id="IPR050189">
    <property type="entry name" value="MFS_Efflux_Transporters"/>
</dbReference>
<comment type="subcellular location">
    <subcellularLocation>
        <location evidence="1">Cell membrane</location>
        <topology evidence="1">Multi-pass membrane protein</topology>
    </subcellularLocation>
</comment>
<dbReference type="SUPFAM" id="SSF103473">
    <property type="entry name" value="MFS general substrate transporter"/>
    <property type="match status" value="1"/>
</dbReference>
<accession>A0A160V6D4</accession>
<keyword evidence="3 6" id="KW-0812">Transmembrane</keyword>
<keyword evidence="4 6" id="KW-1133">Transmembrane helix</keyword>
<dbReference type="EMBL" id="FAXA01000054">
    <property type="protein sequence ID" value="CUV01341.1"/>
    <property type="molecule type" value="Genomic_DNA"/>
</dbReference>